<dbReference type="InterPro" id="IPR036179">
    <property type="entry name" value="Ig-like_dom_sf"/>
</dbReference>
<accession>A0A4W6EI22</accession>
<dbReference type="Gene3D" id="2.60.40.10">
    <property type="entry name" value="Immunoglobulins"/>
    <property type="match status" value="1"/>
</dbReference>
<protein>
    <recommendedName>
        <fullName evidence="3">Ig-like domain-containing protein</fullName>
    </recommendedName>
</protein>
<dbReference type="InterPro" id="IPR013783">
    <property type="entry name" value="Ig-like_fold"/>
</dbReference>
<reference evidence="1" key="2">
    <citation type="submission" date="2025-08" db="UniProtKB">
        <authorList>
            <consortium name="Ensembl"/>
        </authorList>
    </citation>
    <scope>IDENTIFICATION</scope>
</reference>
<evidence type="ECO:0000313" key="1">
    <source>
        <dbReference type="Ensembl" id="ENSLCAP00010037818.1"/>
    </source>
</evidence>
<dbReference type="Ensembl" id="ENSLCAT00010038720.1">
    <property type="protein sequence ID" value="ENSLCAP00010037818.1"/>
    <property type="gene ID" value="ENSLCAG00010017719.1"/>
</dbReference>
<name>A0A4W6EI22_LATCA</name>
<dbReference type="SUPFAM" id="SSF48726">
    <property type="entry name" value="Immunoglobulin"/>
    <property type="match status" value="1"/>
</dbReference>
<organism evidence="1 2">
    <name type="scientific">Lates calcarifer</name>
    <name type="common">Barramundi</name>
    <name type="synonym">Holocentrus calcarifer</name>
    <dbReference type="NCBI Taxonomy" id="8187"/>
    <lineage>
        <taxon>Eukaryota</taxon>
        <taxon>Metazoa</taxon>
        <taxon>Chordata</taxon>
        <taxon>Craniata</taxon>
        <taxon>Vertebrata</taxon>
        <taxon>Euteleostomi</taxon>
        <taxon>Actinopterygii</taxon>
        <taxon>Neopterygii</taxon>
        <taxon>Teleostei</taxon>
        <taxon>Neoteleostei</taxon>
        <taxon>Acanthomorphata</taxon>
        <taxon>Carangaria</taxon>
        <taxon>Carangaria incertae sedis</taxon>
        <taxon>Centropomidae</taxon>
        <taxon>Lates</taxon>
    </lineage>
</organism>
<dbReference type="STRING" id="8187.ENSLCAP00010037818"/>
<dbReference type="AlphaFoldDB" id="A0A4W6EI22"/>
<dbReference type="InParanoid" id="A0A4W6EI22"/>
<proteinExistence type="predicted"/>
<reference evidence="1" key="3">
    <citation type="submission" date="2025-09" db="UniProtKB">
        <authorList>
            <consortium name="Ensembl"/>
        </authorList>
    </citation>
    <scope>IDENTIFICATION</scope>
</reference>
<dbReference type="Proteomes" id="UP000314980">
    <property type="component" value="Unassembled WGS sequence"/>
</dbReference>
<keyword evidence="2" id="KW-1185">Reference proteome</keyword>
<evidence type="ECO:0008006" key="3">
    <source>
        <dbReference type="Google" id="ProtNLM"/>
    </source>
</evidence>
<reference evidence="2" key="1">
    <citation type="submission" date="2015-09" db="EMBL/GenBank/DDBJ databases">
        <authorList>
            <person name="Sai Rama Sridatta P."/>
        </authorList>
    </citation>
    <scope>NUCLEOTIDE SEQUENCE [LARGE SCALE GENOMIC DNA]</scope>
</reference>
<sequence length="84" mass="9288">SPGEHQPSIAASEHATLPVEGDVSHCSSYWMKNGELIPDTRNENKNTEYRLNKPRGDDAGVYMCVYTFDLAPSANATIEVKCRC</sequence>
<evidence type="ECO:0000313" key="2">
    <source>
        <dbReference type="Proteomes" id="UP000314980"/>
    </source>
</evidence>